<evidence type="ECO:0000256" key="2">
    <source>
        <dbReference type="ARBA" id="ARBA00023163"/>
    </source>
</evidence>
<feature type="region of interest" description="Disordered" evidence="4">
    <location>
        <begin position="1"/>
        <end position="38"/>
    </location>
</feature>
<dbReference type="Pfam" id="PF04082">
    <property type="entry name" value="Fungal_trans"/>
    <property type="match status" value="1"/>
</dbReference>
<dbReference type="AlphaFoldDB" id="E4UZ47"/>
<dbReference type="InParanoid" id="E4UZ47"/>
<dbReference type="GO" id="GO:0003677">
    <property type="term" value="F:DNA binding"/>
    <property type="evidence" value="ECO:0007669"/>
    <property type="project" value="InterPro"/>
</dbReference>
<name>E4UZ47_ARTGP</name>
<dbReference type="OrthoDB" id="3034343at2759"/>
<evidence type="ECO:0000256" key="3">
    <source>
        <dbReference type="ARBA" id="ARBA00023242"/>
    </source>
</evidence>
<dbReference type="CDD" id="cd00067">
    <property type="entry name" value="GAL4"/>
    <property type="match status" value="1"/>
</dbReference>
<dbReference type="HOGENOM" id="CLU_006632_2_0_1"/>
<evidence type="ECO:0000259" key="5">
    <source>
        <dbReference type="PROSITE" id="PS50048"/>
    </source>
</evidence>
<evidence type="ECO:0000313" key="6">
    <source>
        <dbReference type="EMBL" id="EFR03377.1"/>
    </source>
</evidence>
<feature type="compositionally biased region" description="Polar residues" evidence="4">
    <location>
        <begin position="91"/>
        <end position="108"/>
    </location>
</feature>
<reference evidence="7" key="1">
    <citation type="journal article" date="2012" name="MBio">
        <title>Comparative genome analysis of Trichophyton rubrum and related dermatophytes reveals candidate genes involved in infection.</title>
        <authorList>
            <person name="Martinez D.A."/>
            <person name="Oliver B.G."/>
            <person name="Graeser Y."/>
            <person name="Goldberg J.M."/>
            <person name="Li W."/>
            <person name="Martinez-Rossi N.M."/>
            <person name="Monod M."/>
            <person name="Shelest E."/>
            <person name="Barton R.C."/>
            <person name="Birch E."/>
            <person name="Brakhage A.A."/>
            <person name="Chen Z."/>
            <person name="Gurr S.J."/>
            <person name="Heiman D."/>
            <person name="Heitman J."/>
            <person name="Kosti I."/>
            <person name="Rossi A."/>
            <person name="Saif S."/>
            <person name="Samalova M."/>
            <person name="Saunders C.W."/>
            <person name="Shea T."/>
            <person name="Summerbell R.C."/>
            <person name="Xu J."/>
            <person name="Young S."/>
            <person name="Zeng Q."/>
            <person name="Birren B.W."/>
            <person name="Cuomo C.A."/>
            <person name="White T.C."/>
        </authorList>
    </citation>
    <scope>NUCLEOTIDE SEQUENCE [LARGE SCALE GENOMIC DNA]</scope>
    <source>
        <strain evidence="7">ATCC MYA-4604 / CBS 118893</strain>
    </source>
</reference>
<dbReference type="GeneID" id="10027086"/>
<gene>
    <name evidence="6" type="ORF">MGYG_06376</name>
</gene>
<proteinExistence type="predicted"/>
<accession>E4UZ47</accession>
<dbReference type="Proteomes" id="UP000002669">
    <property type="component" value="Unassembled WGS sequence"/>
</dbReference>
<dbReference type="eggNOG" id="ENOG502SJB7">
    <property type="taxonomic scope" value="Eukaryota"/>
</dbReference>
<dbReference type="InterPro" id="IPR001138">
    <property type="entry name" value="Zn2Cys6_DnaBD"/>
</dbReference>
<feature type="compositionally biased region" description="Basic and acidic residues" evidence="4">
    <location>
        <begin position="24"/>
        <end position="38"/>
    </location>
</feature>
<keyword evidence="3" id="KW-0539">Nucleus</keyword>
<dbReference type="RefSeq" id="XP_003171831.1">
    <property type="nucleotide sequence ID" value="XM_003171783.1"/>
</dbReference>
<dbReference type="EMBL" id="DS989826">
    <property type="protein sequence ID" value="EFR03377.1"/>
    <property type="molecule type" value="Genomic_DNA"/>
</dbReference>
<dbReference type="GO" id="GO:0006351">
    <property type="term" value="P:DNA-templated transcription"/>
    <property type="evidence" value="ECO:0007669"/>
    <property type="project" value="InterPro"/>
</dbReference>
<dbReference type="STRING" id="535722.E4UZ47"/>
<evidence type="ECO:0000256" key="4">
    <source>
        <dbReference type="SAM" id="MobiDB-lite"/>
    </source>
</evidence>
<evidence type="ECO:0000256" key="1">
    <source>
        <dbReference type="ARBA" id="ARBA00023015"/>
    </source>
</evidence>
<keyword evidence="2" id="KW-0804">Transcription</keyword>
<dbReference type="InterPro" id="IPR007219">
    <property type="entry name" value="XnlR_reg_dom"/>
</dbReference>
<feature type="region of interest" description="Disordered" evidence="4">
    <location>
        <begin position="70"/>
        <end position="115"/>
    </location>
</feature>
<keyword evidence="1" id="KW-0805">Transcription regulation</keyword>
<organism evidence="7">
    <name type="scientific">Arthroderma gypseum (strain ATCC MYA-4604 / CBS 118893)</name>
    <name type="common">Microsporum gypseum</name>
    <dbReference type="NCBI Taxonomy" id="535722"/>
    <lineage>
        <taxon>Eukaryota</taxon>
        <taxon>Fungi</taxon>
        <taxon>Dikarya</taxon>
        <taxon>Ascomycota</taxon>
        <taxon>Pezizomycotina</taxon>
        <taxon>Eurotiomycetes</taxon>
        <taxon>Eurotiomycetidae</taxon>
        <taxon>Onygenales</taxon>
        <taxon>Arthrodermataceae</taxon>
        <taxon>Nannizzia</taxon>
    </lineage>
</organism>
<dbReference type="VEuPathDB" id="FungiDB:MGYG_06376"/>
<dbReference type="InterPro" id="IPR050797">
    <property type="entry name" value="Carb_Metab_Trans_Reg"/>
</dbReference>
<sequence>MADVAQKKQPKQRKSFQIETRFGGARELKSRKDRPCDACRQRKTACVIVTKPPCRFCESKCVTCSFISTPKPRRRSPAKGQEKDAEHSAASPPTTVSPNSRSPAQHSEASVFHSPPDHLSMIGIGALSPVSMLSVSDHEQYTAPTTIPGYPAAVLSHHHPSAIPVSGPGYYHAQEYSYFAHPTPPSHPISPAADNLNHITGHTAHFMGMPGEQQDMGLLSSFRSAIINQSNHHANINFNHIDPTAPTQSVPPAHFSAASNWFSERDHEGKPLAPQASHASHISGGMEGIVGGQAQANSLVRLYFEHIHPTFPVLSKGRFLREYMQDKHNIPPSLRGAVYTLAAPFSATLPESQPINQTVLSEHVHASLNKELESPQLPTLQACLLILHHLQPTEQGPVQSSGALALSAQAVSCAHALGLHHDDSAWDIPVWEKKLRRKLWWATYYTDRWTAVCHGSPPHIHNSTFDTRDVEIEDLVYDEDMAGHASSVLVREGDHHSAVSSAVRFIERIKVAKMLDTALGCPS</sequence>
<dbReference type="OMA" id="VSHGNPP"/>
<keyword evidence="7" id="KW-1185">Reference proteome</keyword>
<dbReference type="GO" id="GO:0008270">
    <property type="term" value="F:zinc ion binding"/>
    <property type="evidence" value="ECO:0007669"/>
    <property type="project" value="InterPro"/>
</dbReference>
<dbReference type="GO" id="GO:0000981">
    <property type="term" value="F:DNA-binding transcription factor activity, RNA polymerase II-specific"/>
    <property type="evidence" value="ECO:0007669"/>
    <property type="project" value="InterPro"/>
</dbReference>
<protein>
    <recommendedName>
        <fullName evidence="5">Zn(2)-C6 fungal-type domain-containing protein</fullName>
    </recommendedName>
</protein>
<dbReference type="GO" id="GO:0001080">
    <property type="term" value="P:nitrogen catabolite activation of transcription from RNA polymerase II promoter"/>
    <property type="evidence" value="ECO:0007669"/>
    <property type="project" value="TreeGrafter"/>
</dbReference>
<dbReference type="PROSITE" id="PS00463">
    <property type="entry name" value="ZN2_CY6_FUNGAL_1"/>
    <property type="match status" value="1"/>
</dbReference>
<dbReference type="PANTHER" id="PTHR31668:SF23">
    <property type="entry name" value="ZN(II)2CYS6 TRANSCRIPTION FACTOR (EUROFUNG)"/>
    <property type="match status" value="1"/>
</dbReference>
<dbReference type="PROSITE" id="PS50048">
    <property type="entry name" value="ZN2_CY6_FUNGAL_2"/>
    <property type="match status" value="1"/>
</dbReference>
<dbReference type="PANTHER" id="PTHR31668">
    <property type="entry name" value="GLUCOSE TRANSPORT TRANSCRIPTION REGULATOR RGT1-RELATED-RELATED"/>
    <property type="match status" value="1"/>
</dbReference>
<dbReference type="SMART" id="SM00906">
    <property type="entry name" value="Fungal_trans"/>
    <property type="match status" value="1"/>
</dbReference>
<dbReference type="CDD" id="cd12148">
    <property type="entry name" value="fungal_TF_MHR"/>
    <property type="match status" value="1"/>
</dbReference>
<feature type="domain" description="Zn(2)-C6 fungal-type" evidence="5">
    <location>
        <begin position="35"/>
        <end position="66"/>
    </location>
</feature>
<evidence type="ECO:0000313" key="7">
    <source>
        <dbReference type="Proteomes" id="UP000002669"/>
    </source>
</evidence>
<dbReference type="GO" id="GO:0005634">
    <property type="term" value="C:nucleus"/>
    <property type="evidence" value="ECO:0007669"/>
    <property type="project" value="TreeGrafter"/>
</dbReference>